<dbReference type="InterPro" id="IPR025711">
    <property type="entry name" value="PepSY"/>
</dbReference>
<keyword evidence="1" id="KW-0472">Membrane</keyword>
<feature type="transmembrane region" description="Helical" evidence="1">
    <location>
        <begin position="431"/>
        <end position="459"/>
    </location>
</feature>
<dbReference type="PANTHER" id="PTHR34219:SF1">
    <property type="entry name" value="PEPSY DOMAIN-CONTAINING PROTEIN"/>
    <property type="match status" value="1"/>
</dbReference>
<dbReference type="Pfam" id="PF03413">
    <property type="entry name" value="PepSY"/>
    <property type="match status" value="1"/>
</dbReference>
<reference evidence="3 4" key="1">
    <citation type="submission" date="2024-05" db="EMBL/GenBank/DDBJ databases">
        <title>Genome sequence of Ponticoccus litoralis KCCM 90028.</title>
        <authorList>
            <person name="Kim J.M."/>
            <person name="Lee J.K."/>
            <person name="Choi B.J."/>
            <person name="Bayburt H."/>
            <person name="Baek J.H."/>
            <person name="Jeon C.O."/>
        </authorList>
    </citation>
    <scope>NUCLEOTIDE SEQUENCE [LARGE SCALE GENOMIC DNA]</scope>
    <source>
        <strain evidence="3 4">KCCM 90028</strain>
    </source>
</reference>
<proteinExistence type="predicted"/>
<feature type="transmembrane region" description="Helical" evidence="1">
    <location>
        <begin position="20"/>
        <end position="44"/>
    </location>
</feature>
<organism evidence="3 4">
    <name type="scientific">Ponticoccus litoralis</name>
    <dbReference type="NCBI Taxonomy" id="422297"/>
    <lineage>
        <taxon>Bacteria</taxon>
        <taxon>Pseudomonadati</taxon>
        <taxon>Pseudomonadota</taxon>
        <taxon>Alphaproteobacteria</taxon>
        <taxon>Rhodobacterales</taxon>
        <taxon>Roseobacteraceae</taxon>
        <taxon>Ponticoccus</taxon>
    </lineage>
</organism>
<feature type="transmembrane region" description="Helical" evidence="1">
    <location>
        <begin position="153"/>
        <end position="173"/>
    </location>
</feature>
<dbReference type="AlphaFoldDB" id="A0AAW9SJB8"/>
<keyword evidence="1" id="KW-0812">Transmembrane</keyword>
<keyword evidence="4" id="KW-1185">Reference proteome</keyword>
<keyword evidence="1" id="KW-1133">Transmembrane helix</keyword>
<feature type="transmembrane region" description="Helical" evidence="1">
    <location>
        <begin position="387"/>
        <end position="408"/>
    </location>
</feature>
<name>A0AAW9SJB8_9RHOB</name>
<dbReference type="RefSeq" id="WP_347165482.1">
    <property type="nucleotide sequence ID" value="NZ_JBDNCH010000002.1"/>
</dbReference>
<dbReference type="EMBL" id="JBDNCH010000002">
    <property type="protein sequence ID" value="MEN9060280.1"/>
    <property type="molecule type" value="Genomic_DNA"/>
</dbReference>
<sequence length="474" mass="50973">MTDTTQRAAGAALYRAVWRWHFIAGLVVLPFVLILAVTGAIYLFKDEINNAAHRDLRFVEIRSDTLPASRLTAAALAAHPGTVKAYSPPPAPDRSAEVDILDAGGLRNTVYVDPYDGQVLGTLWDGGAAGSPALYVVRKLHSLEYLGWFGNRLIEAAAGWMVLLVFSGIYLWLPRGRKSVGTLRIKASRGRPWWRDLHAVTGIYTGVFIVFLALTGLPWSGVWGGKFYDAAYALGLGMPDGYWSNTPQSTVPTQEVVDRAPWIMERQPIPASPLPDAGAHAGHLADAPEAATDGNAALPLLDGVIGTVEGLGLVAGYAVTLPAGPTGVFTASVYPDDVTYERVIHLDRYTGAVLYDAGFADLGTLGRWAEWGISVHMGQEWGVPNQIVLLLACVAMVLMCVSAAAMWWKRRPSGALGVPAVPTDWRIPRTLLVMAIAGGVFFPLVGLSMLVLLVIELAVHVITRRRLPAQGAAR</sequence>
<dbReference type="Pfam" id="PF03929">
    <property type="entry name" value="PepSY_TM"/>
    <property type="match status" value="1"/>
</dbReference>
<evidence type="ECO:0000313" key="3">
    <source>
        <dbReference type="EMBL" id="MEN9060280.1"/>
    </source>
</evidence>
<comment type="caution">
    <text evidence="3">The sequence shown here is derived from an EMBL/GenBank/DDBJ whole genome shotgun (WGS) entry which is preliminary data.</text>
</comment>
<gene>
    <name evidence="3" type="ORF">ABFB10_03760</name>
</gene>
<dbReference type="InterPro" id="IPR005625">
    <property type="entry name" value="PepSY-ass_TM"/>
</dbReference>
<accession>A0AAW9SJB8</accession>
<protein>
    <submittedName>
        <fullName evidence="3">PepSY domain-containing protein</fullName>
    </submittedName>
</protein>
<feature type="domain" description="PepSY" evidence="2">
    <location>
        <begin position="66"/>
        <end position="122"/>
    </location>
</feature>
<dbReference type="PANTHER" id="PTHR34219">
    <property type="entry name" value="IRON-REGULATED INNER MEMBRANE PROTEIN-RELATED"/>
    <property type="match status" value="1"/>
</dbReference>
<evidence type="ECO:0000313" key="4">
    <source>
        <dbReference type="Proteomes" id="UP001428774"/>
    </source>
</evidence>
<dbReference type="Proteomes" id="UP001428774">
    <property type="component" value="Unassembled WGS sequence"/>
</dbReference>
<feature type="transmembrane region" description="Helical" evidence="1">
    <location>
        <begin position="197"/>
        <end position="217"/>
    </location>
</feature>
<evidence type="ECO:0000256" key="1">
    <source>
        <dbReference type="SAM" id="Phobius"/>
    </source>
</evidence>
<evidence type="ECO:0000259" key="2">
    <source>
        <dbReference type="Pfam" id="PF03413"/>
    </source>
</evidence>